<dbReference type="AlphaFoldDB" id="A0A9W4XT22"/>
<evidence type="ECO:0000256" key="1">
    <source>
        <dbReference type="SAM" id="MobiDB-lite"/>
    </source>
</evidence>
<feature type="region of interest" description="Disordered" evidence="1">
    <location>
        <begin position="123"/>
        <end position="168"/>
    </location>
</feature>
<evidence type="ECO:0000313" key="3">
    <source>
        <dbReference type="Proteomes" id="UP001152607"/>
    </source>
</evidence>
<feature type="compositionally biased region" description="Polar residues" evidence="1">
    <location>
        <begin position="123"/>
        <end position="132"/>
    </location>
</feature>
<proteinExistence type="predicted"/>
<dbReference type="Proteomes" id="UP001152607">
    <property type="component" value="Unassembled WGS sequence"/>
</dbReference>
<evidence type="ECO:0000313" key="2">
    <source>
        <dbReference type="EMBL" id="CAI6336561.1"/>
    </source>
</evidence>
<comment type="caution">
    <text evidence="2">The sequence shown here is derived from an EMBL/GenBank/DDBJ whole genome shotgun (WGS) entry which is preliminary data.</text>
</comment>
<dbReference type="EMBL" id="CAOQHR010000006">
    <property type="protein sequence ID" value="CAI6336561.1"/>
    <property type="molecule type" value="Genomic_DNA"/>
</dbReference>
<reference evidence="2" key="1">
    <citation type="submission" date="2023-01" db="EMBL/GenBank/DDBJ databases">
        <authorList>
            <person name="Van Ghelder C."/>
            <person name="Rancurel C."/>
        </authorList>
    </citation>
    <scope>NUCLEOTIDE SEQUENCE</scope>
    <source>
        <strain evidence="2">CNCM I-4278</strain>
    </source>
</reference>
<feature type="compositionally biased region" description="Polar residues" evidence="1">
    <location>
        <begin position="141"/>
        <end position="152"/>
    </location>
</feature>
<feature type="region of interest" description="Disordered" evidence="1">
    <location>
        <begin position="365"/>
        <end position="402"/>
    </location>
</feature>
<accession>A0A9W4XT22</accession>
<gene>
    <name evidence="2" type="ORF">PDIGIT_LOCUS9664</name>
</gene>
<dbReference type="OrthoDB" id="3945111at2759"/>
<keyword evidence="3" id="KW-1185">Reference proteome</keyword>
<feature type="region of interest" description="Disordered" evidence="1">
    <location>
        <begin position="1"/>
        <end position="23"/>
    </location>
</feature>
<name>A0A9W4XT22_9PLEO</name>
<organism evidence="2 3">
    <name type="scientific">Periconia digitata</name>
    <dbReference type="NCBI Taxonomy" id="1303443"/>
    <lineage>
        <taxon>Eukaryota</taxon>
        <taxon>Fungi</taxon>
        <taxon>Dikarya</taxon>
        <taxon>Ascomycota</taxon>
        <taxon>Pezizomycotina</taxon>
        <taxon>Dothideomycetes</taxon>
        <taxon>Pleosporomycetidae</taxon>
        <taxon>Pleosporales</taxon>
        <taxon>Massarineae</taxon>
        <taxon>Periconiaceae</taxon>
        <taxon>Periconia</taxon>
    </lineage>
</organism>
<sequence length="487" mass="54226">MELYSGPSRFTSNPTRRDTVSTVDSDKYTPIPPGDWSFTLHGNCARCNHHHKSAVVHIKIHDNSSEASHLICEHCRQKWLTIGGVNTTQLSLLSSRTTELEAEDVNFRRALINIMRSTTSVAAPTALSSVPEATSRHSSRDNSTNRVDSQLNPKKESGGTHTIHGHSKRISGKFLGGVKRKLKETFPILRNVHIRDFVSPMKLKSPARDDEPEQLRGSSQISPARDERKHGHSNPLEKTYPLEHIDQKQTTALSHQSSEKLERVDREALKNMTPRERHAWVRDQISDFKYQRARHSNSSPSFSMVDSSTQVYLVPPSPSGMPRRHSLEGLGSHFEHFAAGSLFPQAGPFTISATRTSEADTAFEVERPTSSRQSSTLDIFQGPRHRSWSPHPSFLSNSQQSWRHRDYATRDSMDSVLTGGMSSSLVGRRGIERVSVGSLTHMTFGSSRVNTMPGGSNRVSQDMTSASIDHSMAETTRPITPGRAPQT</sequence>
<feature type="region of interest" description="Disordered" evidence="1">
    <location>
        <begin position="203"/>
        <end position="243"/>
    </location>
</feature>
<protein>
    <submittedName>
        <fullName evidence="2">Uncharacterized protein</fullName>
    </submittedName>
</protein>